<evidence type="ECO:0008006" key="4">
    <source>
        <dbReference type="Google" id="ProtNLM"/>
    </source>
</evidence>
<dbReference type="Pfam" id="PF14352">
    <property type="entry name" value="DUF4402"/>
    <property type="match status" value="1"/>
</dbReference>
<organism evidence="2 3">
    <name type="scientific">Salegentibacter salegens</name>
    <dbReference type="NCBI Taxonomy" id="143223"/>
    <lineage>
        <taxon>Bacteria</taxon>
        <taxon>Pseudomonadati</taxon>
        <taxon>Bacteroidota</taxon>
        <taxon>Flavobacteriia</taxon>
        <taxon>Flavobacteriales</taxon>
        <taxon>Flavobacteriaceae</taxon>
        <taxon>Salegentibacter</taxon>
    </lineage>
</organism>
<evidence type="ECO:0000256" key="1">
    <source>
        <dbReference type="SAM" id="SignalP"/>
    </source>
</evidence>
<feature type="chain" id="PRO_5013087987" description="DUF4402 domain-containing protein" evidence="1">
    <location>
        <begin position="39"/>
        <end position="183"/>
    </location>
</feature>
<accession>A0A1M7IXB4</accession>
<dbReference type="InterPro" id="IPR025514">
    <property type="entry name" value="DUF4402"/>
</dbReference>
<reference evidence="3" key="1">
    <citation type="submission" date="2016-11" db="EMBL/GenBank/DDBJ databases">
        <authorList>
            <person name="Varghese N."/>
            <person name="Submissions S."/>
        </authorList>
    </citation>
    <scope>NUCLEOTIDE SEQUENCE [LARGE SCALE GENOMIC DNA]</scope>
    <source>
        <strain evidence="3">ACAM 48</strain>
    </source>
</reference>
<dbReference type="AlphaFoldDB" id="A0A1M7IXB4"/>
<name>A0A1M7IXB4_9FLAO</name>
<dbReference type="STRING" id="143223.SAMN05878281_0728"/>
<keyword evidence="1" id="KW-0732">Signal</keyword>
<keyword evidence="3" id="KW-1185">Reference proteome</keyword>
<protein>
    <recommendedName>
        <fullName evidence="4">DUF4402 domain-containing protein</fullName>
    </recommendedName>
</protein>
<gene>
    <name evidence="2" type="ORF">SAMN05878281_0728</name>
</gene>
<evidence type="ECO:0000313" key="2">
    <source>
        <dbReference type="EMBL" id="SHM45444.1"/>
    </source>
</evidence>
<evidence type="ECO:0000313" key="3">
    <source>
        <dbReference type="Proteomes" id="UP000190235"/>
    </source>
</evidence>
<dbReference type="EMBL" id="LT670848">
    <property type="protein sequence ID" value="SHM45444.1"/>
    <property type="molecule type" value="Genomic_DNA"/>
</dbReference>
<sequence>MAAFFSLNQYVPNFFIKYIMKNYLFILFFSLIGFSASAQNSASATVNSRATVIDPIQIDKTVDLDFGNVISAYNPGQVILSPDGSRVAYGVQISNSIPGTVNPAEAVVTHGNNNYSITLPEQFTLYNQENPNQVLTIDQFTVAPQEGSVADIIKIGGTLNLEANQTSGLYTNSSGFNVTVSYN</sequence>
<proteinExistence type="predicted"/>
<feature type="signal peptide" evidence="1">
    <location>
        <begin position="1"/>
        <end position="38"/>
    </location>
</feature>
<dbReference type="Proteomes" id="UP000190235">
    <property type="component" value="Chromosome I"/>
</dbReference>